<proteinExistence type="predicted"/>
<name>A0A6J5NV79_9CAUD</name>
<evidence type="ECO:0000313" key="1">
    <source>
        <dbReference type="EMBL" id="CAB4160975.1"/>
    </source>
</evidence>
<dbReference type="EMBL" id="LR796716">
    <property type="protein sequence ID" value="CAB4160975.1"/>
    <property type="molecule type" value="Genomic_DNA"/>
</dbReference>
<gene>
    <name evidence="1" type="ORF">UFOVP730_21</name>
</gene>
<sequence>MSTLQATNLKHNASVSNNITLDASGNAAVAGTLSFNSGFGSSSVAYGCRAWVNFNGTGTVAIRASGNVSSITDIDVGRYNVNFSAAMPDAGYCVTLGAGLTAGGGSDTNYNLLDANFSRTTSAVRVGFFTSSGTAYADTPNFDVAIFR</sequence>
<reference evidence="1" key="1">
    <citation type="submission" date="2020-04" db="EMBL/GenBank/DDBJ databases">
        <authorList>
            <person name="Chiriac C."/>
            <person name="Salcher M."/>
            <person name="Ghai R."/>
            <person name="Kavagutti S V."/>
        </authorList>
    </citation>
    <scope>NUCLEOTIDE SEQUENCE</scope>
</reference>
<protein>
    <submittedName>
        <fullName evidence="1">Uncharacterized protein</fullName>
    </submittedName>
</protein>
<accession>A0A6J5NV79</accession>
<organism evidence="1">
    <name type="scientific">uncultured Caudovirales phage</name>
    <dbReference type="NCBI Taxonomy" id="2100421"/>
    <lineage>
        <taxon>Viruses</taxon>
        <taxon>Duplodnaviria</taxon>
        <taxon>Heunggongvirae</taxon>
        <taxon>Uroviricota</taxon>
        <taxon>Caudoviricetes</taxon>
        <taxon>Peduoviridae</taxon>
        <taxon>Maltschvirus</taxon>
        <taxon>Maltschvirus maltsch</taxon>
    </lineage>
</organism>